<accession>A0A327QW79</accession>
<dbReference type="InterPro" id="IPR046732">
    <property type="entry name" value="DUF6624"/>
</dbReference>
<dbReference type="RefSeq" id="WP_148707235.1">
    <property type="nucleotide sequence ID" value="NZ_QLLL01000002.1"/>
</dbReference>
<name>A0A327QW79_9BACT</name>
<evidence type="ECO:0000256" key="1">
    <source>
        <dbReference type="SAM" id="SignalP"/>
    </source>
</evidence>
<gene>
    <name evidence="2" type="ORF">LX64_01513</name>
</gene>
<feature type="signal peptide" evidence="1">
    <location>
        <begin position="1"/>
        <end position="21"/>
    </location>
</feature>
<dbReference type="Proteomes" id="UP000249547">
    <property type="component" value="Unassembled WGS sequence"/>
</dbReference>
<protein>
    <recommendedName>
        <fullName evidence="4">Tetratricopeptide repeat protein</fullName>
    </recommendedName>
</protein>
<dbReference type="Pfam" id="PF20329">
    <property type="entry name" value="DUF6624"/>
    <property type="match status" value="1"/>
</dbReference>
<dbReference type="AlphaFoldDB" id="A0A327QW79"/>
<keyword evidence="1" id="KW-0732">Signal</keyword>
<dbReference type="EMBL" id="QLLL01000002">
    <property type="protein sequence ID" value="RAJ08859.1"/>
    <property type="molecule type" value="Genomic_DNA"/>
</dbReference>
<comment type="caution">
    <text evidence="2">The sequence shown here is derived from an EMBL/GenBank/DDBJ whole genome shotgun (WGS) entry which is preliminary data.</text>
</comment>
<feature type="chain" id="PRO_5016459564" description="Tetratricopeptide repeat protein" evidence="1">
    <location>
        <begin position="22"/>
        <end position="322"/>
    </location>
</feature>
<proteinExistence type="predicted"/>
<organism evidence="2 3">
    <name type="scientific">Chitinophaga skermanii</name>
    <dbReference type="NCBI Taxonomy" id="331697"/>
    <lineage>
        <taxon>Bacteria</taxon>
        <taxon>Pseudomonadati</taxon>
        <taxon>Bacteroidota</taxon>
        <taxon>Chitinophagia</taxon>
        <taxon>Chitinophagales</taxon>
        <taxon>Chitinophagaceae</taxon>
        <taxon>Chitinophaga</taxon>
    </lineage>
</organism>
<keyword evidence="3" id="KW-1185">Reference proteome</keyword>
<evidence type="ECO:0008006" key="4">
    <source>
        <dbReference type="Google" id="ProtNLM"/>
    </source>
</evidence>
<evidence type="ECO:0000313" key="3">
    <source>
        <dbReference type="Proteomes" id="UP000249547"/>
    </source>
</evidence>
<sequence length="322" mass="37985">MLYKLLGLTIMSVLLSVSSQAQRLLFYDNNPQVQTWQQKGDAAHFAKDYKTSVRYYDSILTISPSEEARCNQIMSLIDAKEYALASAKISQMMDTGFFKTVQISNYKSLPYEVLVRLDLKFTQNYNTYVTKNNIKYPDLVWRIFEMYELDQYYQRITAFKAQYDNAYPEFTQEEVTKRQLETFDSSVSYFKYYFFPRYGYLWNKDIGTDATHYMWVMVQHGDRDVAFQEAYLVELEKAVAKKEASGKDLAYLTDRVRKNTNRPQVYGTQMKYRQEKQADGTSKIIMEPYTVENPELLDARRAKVGLMPMKDYLDQMNKVNNR</sequence>
<evidence type="ECO:0000313" key="2">
    <source>
        <dbReference type="EMBL" id="RAJ08859.1"/>
    </source>
</evidence>
<reference evidence="2 3" key="1">
    <citation type="submission" date="2018-06" db="EMBL/GenBank/DDBJ databases">
        <title>Genomic Encyclopedia of Archaeal and Bacterial Type Strains, Phase II (KMG-II): from individual species to whole genera.</title>
        <authorList>
            <person name="Goeker M."/>
        </authorList>
    </citation>
    <scope>NUCLEOTIDE SEQUENCE [LARGE SCALE GENOMIC DNA]</scope>
    <source>
        <strain evidence="2 3">DSM 23857</strain>
    </source>
</reference>
<dbReference type="OrthoDB" id="1164858at2"/>